<dbReference type="Proteomes" id="UP001597241">
    <property type="component" value="Unassembled WGS sequence"/>
</dbReference>
<gene>
    <name evidence="2" type="ORF">ACFQ5N_12475</name>
</gene>
<organism evidence="2 3">
    <name type="scientific">Lutibacter holmesii</name>
    <dbReference type="NCBI Taxonomy" id="1137985"/>
    <lineage>
        <taxon>Bacteria</taxon>
        <taxon>Pseudomonadati</taxon>
        <taxon>Bacteroidota</taxon>
        <taxon>Flavobacteriia</taxon>
        <taxon>Flavobacteriales</taxon>
        <taxon>Flavobacteriaceae</taxon>
        <taxon>Lutibacter</taxon>
    </lineage>
</organism>
<feature type="transmembrane region" description="Helical" evidence="1">
    <location>
        <begin position="180"/>
        <end position="203"/>
    </location>
</feature>
<protein>
    <recommendedName>
        <fullName evidence="4">Lysine transporter LysE</fullName>
    </recommendedName>
</protein>
<keyword evidence="1" id="KW-0472">Membrane</keyword>
<keyword evidence="3" id="KW-1185">Reference proteome</keyword>
<name>A0ABW3WSW0_9FLAO</name>
<feature type="transmembrane region" description="Helical" evidence="1">
    <location>
        <begin position="114"/>
        <end position="134"/>
    </location>
</feature>
<comment type="caution">
    <text evidence="2">The sequence shown here is derived from an EMBL/GenBank/DDBJ whole genome shotgun (WGS) entry which is preliminary data.</text>
</comment>
<evidence type="ECO:0008006" key="4">
    <source>
        <dbReference type="Google" id="ProtNLM"/>
    </source>
</evidence>
<evidence type="ECO:0000256" key="1">
    <source>
        <dbReference type="SAM" id="Phobius"/>
    </source>
</evidence>
<evidence type="ECO:0000313" key="3">
    <source>
        <dbReference type="Proteomes" id="UP001597241"/>
    </source>
</evidence>
<proteinExistence type="predicted"/>
<keyword evidence="1" id="KW-1133">Transmembrane helix</keyword>
<reference evidence="3" key="1">
    <citation type="journal article" date="2019" name="Int. J. Syst. Evol. Microbiol.">
        <title>The Global Catalogue of Microorganisms (GCM) 10K type strain sequencing project: providing services to taxonomists for standard genome sequencing and annotation.</title>
        <authorList>
            <consortium name="The Broad Institute Genomics Platform"/>
            <consortium name="The Broad Institute Genome Sequencing Center for Infectious Disease"/>
            <person name="Wu L."/>
            <person name="Ma J."/>
        </authorList>
    </citation>
    <scope>NUCLEOTIDE SEQUENCE [LARGE SCALE GENOMIC DNA]</scope>
    <source>
        <strain evidence="3">CCUG 62221</strain>
    </source>
</reference>
<keyword evidence="1" id="KW-0812">Transmembrane</keyword>
<dbReference type="EMBL" id="JBHTMV010000006">
    <property type="protein sequence ID" value="MFD1294652.1"/>
    <property type="molecule type" value="Genomic_DNA"/>
</dbReference>
<feature type="transmembrane region" description="Helical" evidence="1">
    <location>
        <begin position="41"/>
        <end position="62"/>
    </location>
</feature>
<feature type="transmembrane region" description="Helical" evidence="1">
    <location>
        <begin position="74"/>
        <end position="93"/>
    </location>
</feature>
<evidence type="ECO:0000313" key="2">
    <source>
        <dbReference type="EMBL" id="MFD1294652.1"/>
    </source>
</evidence>
<accession>A0ABW3WSW0</accession>
<dbReference type="RefSeq" id="WP_386809930.1">
    <property type="nucleotide sequence ID" value="NZ_JBHTMV010000006.1"/>
</dbReference>
<sequence>MTYFLYVLYGVFISYLGMLAPGMLNMSALKVKLEIGKVQGVKFAFGAAFVIFIQAGIAVLFADYFVKNPEIIEFLKIAGVFVFFTLSVFFFFLSRKKTNTETKVEKGKYFLRGALMSSLNVIAIPFYLAFSIFLTEKGLIVIKQPYIMLYLFGIFLGAILLFSTYLYFAKIIAKRVSFIARNINLILSVLFVVLGIITLIRLLK</sequence>
<feature type="transmembrane region" description="Helical" evidence="1">
    <location>
        <begin position="146"/>
        <end position="168"/>
    </location>
</feature>
<feature type="transmembrane region" description="Helical" evidence="1">
    <location>
        <begin position="6"/>
        <end position="29"/>
    </location>
</feature>